<sequence length="448" mass="49085">MMSATMTTKPLPENVTYICLPGEDAKGIKVGCKNRVILRKHRDVIFDIKIGNNAEYTIKVEGKDKFYDAKLKKITDTTTFKDGEPCHIWVSRDFNSTLIVLNNVRIISRIPINKLDCTNKCGPDPRDKPAPITITVRSEKNKKANPDLNLPLNQRKDYFSSPSAVSPKFKLESNGLSSMHIVEYKENSTKTPEEVANFFKNGGESTAIDSQKLLTRNWLWAQIGGGMAYINDGRQWLKDLWNQKFYLQKIKHKAGTSTYIIFKGNSGFRSYISGTRYLTTNDKVISISAGAGSLQGIGKGAWEAAKGSFKGAAKYALFLSIALDTAEWLADYEQRDPKTGKPKRDLIDLLAKIFIDVAFAAVSSAIASVGVAFLVGAGILTGGVAVALGGIVLAVGAGLVLGLLDNHVGITQSLSSAMHSTWSMLEQHRADDYKGYANSMNQVLYGQP</sequence>
<dbReference type="RefSeq" id="WP_307912326.1">
    <property type="nucleotide sequence ID" value="NZ_JAVFJF020000069.1"/>
</dbReference>
<accession>A0ABU8V6V8</accession>
<comment type="caution">
    <text evidence="2">The sequence shown here is derived from an EMBL/GenBank/DDBJ whole genome shotgun (WGS) entry which is preliminary data.</text>
</comment>
<feature type="transmembrane region" description="Helical" evidence="1">
    <location>
        <begin position="385"/>
        <end position="404"/>
    </location>
</feature>
<keyword evidence="3" id="KW-1185">Reference proteome</keyword>
<evidence type="ECO:0000313" key="2">
    <source>
        <dbReference type="EMBL" id="MEJ8676887.1"/>
    </source>
</evidence>
<name>A0ABU8V6V8_9NEIS</name>
<feature type="transmembrane region" description="Helical" evidence="1">
    <location>
        <begin position="353"/>
        <end position="379"/>
    </location>
</feature>
<evidence type="ECO:0000313" key="3">
    <source>
        <dbReference type="Proteomes" id="UP001224516"/>
    </source>
</evidence>
<keyword evidence="1" id="KW-1133">Transmembrane helix</keyword>
<evidence type="ECO:0000256" key="1">
    <source>
        <dbReference type="SAM" id="Phobius"/>
    </source>
</evidence>
<proteinExistence type="predicted"/>
<keyword evidence="1" id="KW-0472">Membrane</keyword>
<reference evidence="2 3" key="1">
    <citation type="submission" date="2023-12" db="EMBL/GenBank/DDBJ databases">
        <title>Evaluation and characterization of a potential secondary metabolite violacein from indigenous Chromobacterium amazonense SAM215.</title>
        <authorList>
            <person name="Tarafdar M.R."/>
            <person name="Abedin S.M."/>
            <person name="Atiqua A."/>
            <person name="Saha A."/>
            <person name="Khan S.N."/>
        </authorList>
    </citation>
    <scope>NUCLEOTIDE SEQUENCE [LARGE SCALE GENOMIC DNA]</scope>
    <source>
        <strain evidence="2 3">SAM215</strain>
    </source>
</reference>
<dbReference type="EMBL" id="JAVFJF020000069">
    <property type="protein sequence ID" value="MEJ8676887.1"/>
    <property type="molecule type" value="Genomic_DNA"/>
</dbReference>
<gene>
    <name evidence="2" type="ORF">QCL97_019320</name>
</gene>
<protein>
    <submittedName>
        <fullName evidence="2">Uncharacterized protein</fullName>
    </submittedName>
</protein>
<dbReference type="Proteomes" id="UP001224516">
    <property type="component" value="Unassembled WGS sequence"/>
</dbReference>
<organism evidence="2 3">
    <name type="scientific">Chromobacterium amazonense</name>
    <dbReference type="NCBI Taxonomy" id="1382803"/>
    <lineage>
        <taxon>Bacteria</taxon>
        <taxon>Pseudomonadati</taxon>
        <taxon>Pseudomonadota</taxon>
        <taxon>Betaproteobacteria</taxon>
        <taxon>Neisseriales</taxon>
        <taxon>Chromobacteriaceae</taxon>
        <taxon>Chromobacterium</taxon>
    </lineage>
</organism>
<keyword evidence="1" id="KW-0812">Transmembrane</keyword>